<comment type="caution">
    <text evidence="2">The sequence shown here is derived from an EMBL/GenBank/DDBJ whole genome shotgun (WGS) entry which is preliminary data.</text>
</comment>
<keyword evidence="3" id="KW-1185">Reference proteome</keyword>
<dbReference type="Pfam" id="PF24793">
    <property type="entry name" value="GINT1_N"/>
    <property type="match status" value="1"/>
</dbReference>
<organism evidence="2 3">
    <name type="scientific">Shimia abyssi</name>
    <dbReference type="NCBI Taxonomy" id="1662395"/>
    <lineage>
        <taxon>Bacteria</taxon>
        <taxon>Pseudomonadati</taxon>
        <taxon>Pseudomonadota</taxon>
        <taxon>Alphaproteobacteria</taxon>
        <taxon>Rhodobacterales</taxon>
        <taxon>Roseobacteraceae</taxon>
    </lineage>
</organism>
<dbReference type="InterPro" id="IPR023296">
    <property type="entry name" value="Glyco_hydro_beta-prop_sf"/>
</dbReference>
<dbReference type="Proteomes" id="UP000240418">
    <property type="component" value="Unassembled WGS sequence"/>
</dbReference>
<dbReference type="AlphaFoldDB" id="A0A2P8F9R0"/>
<dbReference type="SUPFAM" id="SSF75005">
    <property type="entry name" value="Arabinanase/levansucrase/invertase"/>
    <property type="match status" value="1"/>
</dbReference>
<evidence type="ECO:0000259" key="1">
    <source>
        <dbReference type="Pfam" id="PF24793"/>
    </source>
</evidence>
<dbReference type="EMBL" id="PYGJ01000010">
    <property type="protein sequence ID" value="PSL18467.1"/>
    <property type="molecule type" value="Genomic_DNA"/>
</dbReference>
<feature type="domain" description="Glucosamine inositolphosphorylceramide transferase 1 N-terminal" evidence="1">
    <location>
        <begin position="238"/>
        <end position="445"/>
    </location>
</feature>
<name>A0A2P8F9R0_9RHOB</name>
<gene>
    <name evidence="2" type="ORF">CLV88_11044</name>
</gene>
<reference evidence="2 3" key="1">
    <citation type="submission" date="2018-03" db="EMBL/GenBank/DDBJ databases">
        <title>Genomic Encyclopedia of Archaeal and Bacterial Type Strains, Phase II (KMG-II): from individual species to whole genera.</title>
        <authorList>
            <person name="Goeker M."/>
        </authorList>
    </citation>
    <scope>NUCLEOTIDE SEQUENCE [LARGE SCALE GENOMIC DNA]</scope>
    <source>
        <strain evidence="2 3">DSM 100673</strain>
    </source>
</reference>
<evidence type="ECO:0000313" key="2">
    <source>
        <dbReference type="EMBL" id="PSL18467.1"/>
    </source>
</evidence>
<evidence type="ECO:0000313" key="3">
    <source>
        <dbReference type="Proteomes" id="UP000240418"/>
    </source>
</evidence>
<sequence>MAGDAGVVRLVSALKRDARYELVLFQRVADEDMARPGGAMAVIERLETRLRPLSKPVEAPVSDVVPGQPDVVIDFSMSQVAFDIATQARFGMWRLSSYAADAGWAEMSRGAPFVKVMLSRVGRDGEDSFLAAGSYDTKPLVSMTKAYLREKSVQLVLRELARCDVDGQGPRFEMVPGHASVSVAGYLGAVAGEAAGRVVRKVRSRMGRAPRQFRLRYGRGGLDDFDPASAIEVTPERGTFAADPFLFQWQGATYCFYEEYDYSRGLGHLSVARVDEAGWHPLGEVMRRDIHLSFPFVFEQDGEVYMIPETCAAKRVEVWRATDFPLGWELHTTALEGQAASDVVLAKHGGETWMFANLSSDSFGDFCSDLHVFRVDGPALKSVEPHPMNPVVIDSATARNAGRVHVGDGRLVRMSQDNTGGVYGYGLNVMEITELTLEAYSERRLRHVTPEQIPGVIGCHHADFADGWFVVDVRHP</sequence>
<dbReference type="InterPro" id="IPR056442">
    <property type="entry name" value="GINT1_N"/>
</dbReference>
<proteinExistence type="predicted"/>
<protein>
    <recommendedName>
        <fullName evidence="1">Glucosamine inositolphosphorylceramide transferase 1 N-terminal domain-containing protein</fullName>
    </recommendedName>
</protein>
<accession>A0A2P8F9R0</accession>